<gene>
    <name evidence="1" type="ORF">RM190_06160</name>
</gene>
<dbReference type="RefSeq" id="WP_311758542.1">
    <property type="nucleotide sequence ID" value="NZ_JAVRQI010000004.1"/>
</dbReference>
<keyword evidence="2" id="KW-1185">Reference proteome</keyword>
<dbReference type="InterPro" id="IPR045386">
    <property type="entry name" value="DUF6525"/>
</dbReference>
<reference evidence="2" key="1">
    <citation type="submission" date="2023-07" db="EMBL/GenBank/DDBJ databases">
        <title>Characterization of two Paracoccaceae strains isolated from Phycosphere and proposal of Xinfangfangia lacusdiani sp. nov.</title>
        <authorList>
            <person name="Deng Y."/>
            <person name="Zhang Y.Q."/>
        </authorList>
    </citation>
    <scope>NUCLEOTIDE SEQUENCE [LARGE SCALE GENOMIC DNA]</scope>
    <source>
        <strain evidence="2">CPCC 101403</strain>
    </source>
</reference>
<organism evidence="1 2">
    <name type="scientific">Paracoccus broussonetiae</name>
    <dbReference type="NCBI Taxonomy" id="3075834"/>
    <lineage>
        <taxon>Bacteria</taxon>
        <taxon>Pseudomonadati</taxon>
        <taxon>Pseudomonadota</taxon>
        <taxon>Alphaproteobacteria</taxon>
        <taxon>Rhodobacterales</taxon>
        <taxon>Paracoccaceae</taxon>
        <taxon>Paracoccus</taxon>
    </lineage>
</organism>
<dbReference type="EMBL" id="JAVRQI010000004">
    <property type="protein sequence ID" value="MDT1061439.1"/>
    <property type="molecule type" value="Genomic_DNA"/>
</dbReference>
<accession>A0ABU3EB54</accession>
<evidence type="ECO:0000313" key="1">
    <source>
        <dbReference type="EMBL" id="MDT1061439.1"/>
    </source>
</evidence>
<comment type="caution">
    <text evidence="1">The sequence shown here is derived from an EMBL/GenBank/DDBJ whole genome shotgun (WGS) entry which is preliminary data.</text>
</comment>
<evidence type="ECO:0000313" key="2">
    <source>
        <dbReference type="Proteomes" id="UP001251085"/>
    </source>
</evidence>
<name>A0ABU3EB54_9RHOB</name>
<dbReference type="Pfam" id="PF20135">
    <property type="entry name" value="DUF6525"/>
    <property type="match status" value="1"/>
</dbReference>
<protein>
    <submittedName>
        <fullName evidence="1">DUF6525 family protein</fullName>
    </submittedName>
</protein>
<sequence length="98" mass="10708">MSRGNLSTSLRARTVLHPMQRYDALPADLRLWLAGAALSWSTRSALRHWRRAMAQVGNCPLAARSRLDAIEARHLARDAIRVWGASHPACGGAQAPGQ</sequence>
<proteinExistence type="predicted"/>
<dbReference type="Proteomes" id="UP001251085">
    <property type="component" value="Unassembled WGS sequence"/>
</dbReference>